<accession>A0A2H3CE93</accession>
<gene>
    <name evidence="1" type="ORF">ARMSODRAFT_505437</name>
</gene>
<evidence type="ECO:0000313" key="2">
    <source>
        <dbReference type="Proteomes" id="UP000218334"/>
    </source>
</evidence>
<proteinExistence type="predicted"/>
<reference evidence="2" key="1">
    <citation type="journal article" date="2017" name="Nat. Ecol. Evol.">
        <title>Genome expansion and lineage-specific genetic innovations in the forest pathogenic fungi Armillaria.</title>
        <authorList>
            <person name="Sipos G."/>
            <person name="Prasanna A.N."/>
            <person name="Walter M.C."/>
            <person name="O'Connor E."/>
            <person name="Balint B."/>
            <person name="Krizsan K."/>
            <person name="Kiss B."/>
            <person name="Hess J."/>
            <person name="Varga T."/>
            <person name="Slot J."/>
            <person name="Riley R."/>
            <person name="Boka B."/>
            <person name="Rigling D."/>
            <person name="Barry K."/>
            <person name="Lee J."/>
            <person name="Mihaltcheva S."/>
            <person name="LaButti K."/>
            <person name="Lipzen A."/>
            <person name="Waldron R."/>
            <person name="Moloney N.M."/>
            <person name="Sperisen C."/>
            <person name="Kredics L."/>
            <person name="Vagvoelgyi C."/>
            <person name="Patrignani A."/>
            <person name="Fitzpatrick D."/>
            <person name="Nagy I."/>
            <person name="Doyle S."/>
            <person name="Anderson J.B."/>
            <person name="Grigoriev I.V."/>
            <person name="Gueldener U."/>
            <person name="Muensterkoetter M."/>
            <person name="Nagy L.G."/>
        </authorList>
    </citation>
    <scope>NUCLEOTIDE SEQUENCE [LARGE SCALE GENOMIC DNA]</scope>
    <source>
        <strain evidence="2">28-4</strain>
    </source>
</reference>
<keyword evidence="2" id="KW-1185">Reference proteome</keyword>
<dbReference type="AlphaFoldDB" id="A0A2H3CE93"/>
<evidence type="ECO:0000313" key="1">
    <source>
        <dbReference type="EMBL" id="PBK75097.1"/>
    </source>
</evidence>
<organism evidence="1 2">
    <name type="scientific">Armillaria solidipes</name>
    <dbReference type="NCBI Taxonomy" id="1076256"/>
    <lineage>
        <taxon>Eukaryota</taxon>
        <taxon>Fungi</taxon>
        <taxon>Dikarya</taxon>
        <taxon>Basidiomycota</taxon>
        <taxon>Agaricomycotina</taxon>
        <taxon>Agaricomycetes</taxon>
        <taxon>Agaricomycetidae</taxon>
        <taxon>Agaricales</taxon>
        <taxon>Marasmiineae</taxon>
        <taxon>Physalacriaceae</taxon>
        <taxon>Armillaria</taxon>
    </lineage>
</organism>
<dbReference type="Proteomes" id="UP000218334">
    <property type="component" value="Unassembled WGS sequence"/>
</dbReference>
<dbReference type="EMBL" id="KZ293418">
    <property type="protein sequence ID" value="PBK75097.1"/>
    <property type="molecule type" value="Genomic_DNA"/>
</dbReference>
<sequence>MLNFRCGWVGDCRQIYPRQFSRIFEQPNHIQSFFNAVILNIQSQVFRFQIISKSWFGSVCCPCTSFSASAFSHKVCCSEAGYSANSGIMTTSRRIASANALCKTYSHPIQATHNVSHLPRLLALQVLHNRNGSECQKVNWRFLNLADFLAAVPSRLAVY</sequence>
<name>A0A2H3CE93_9AGAR</name>
<protein>
    <submittedName>
        <fullName evidence="1">Uncharacterized protein</fullName>
    </submittedName>
</protein>